<feature type="signal peptide" evidence="3">
    <location>
        <begin position="1"/>
        <end position="22"/>
    </location>
</feature>
<keyword evidence="2" id="KW-1133">Transmembrane helix</keyword>
<feature type="compositionally biased region" description="Polar residues" evidence="1">
    <location>
        <begin position="637"/>
        <end position="646"/>
    </location>
</feature>
<sequence length="1235" mass="137093">MKTTISSRSILLMLGLWTAVTAQTTVIPVPDPTTGNPLLETLEAPLPDAAVDAAEAEPAEPEKDLAAELQELKFDRSPQAIFEVLRNREAKDELTPVEEFQYAVLFGDWKAVEATLDSLPIDKARPVYTKLISSLANQAVPVGKLLSEPARPSDGEDPYAARRRMSQQQQENREKRKLPAPILSEDFYGLVSAAPGGLTEDQLPSVAKLAEVALGDGGRQTLVKRLEEGWQGLGGDTKEGAMLATQLLSKLGWIRDAAPFLPLDEEAWKKADLTQLVYAMEYFTTLGIEDRDERQFAKAAEVCAILMKSSRIGNYTRPQFRLAMERLVALLPALEPDVAQKLIQEHLFSQRATLSDLIAIFGEQGQKASLDDDLQARTDSLGTQRLILDSLKTMEEALPPNVSVLVLNWLAEAEACYRAGGVVATEMTQAQRMMLQRYGMLNQAEVKTLATPQILESAPPLEIVERLNPGLTQRVRLTLLKLEVLDSDSLDMDSVRQYAEEHPGLERQICEDILAAWVAKQSKPAEDSRVKQMRAYGMYVPPQLAASGQSIPLTRLRQNQNIEELKGLLAELRGISPEPIDPSLVVEAFMALHSGAEVYQLDDIVAIFGPPESMVRAELLNLLEGMRARLGEEWQDPATQQQANTNRTKEETKDEVSRGYRTALELAKRGIPDDDSDWRALITRGRLFYDASQYEFDRQIKLTDYVDLRDGAFSSFRAAAETYAKDTESMPEGQWTVEPYQAWFLVMLGASDLAQLTSNTARTDPGLQSIGDAMRALPGEAAEAHLTMFGEMLGTLFPRVPANVRQRFLSSGLKIIGEDHPAAEAATRSLDYYRELLDEIQLRVTVDGPTDVGHGHPFGIYIGLESTRQLLRESGGYGKYLRGPGSARMGGAQQRDLRGDFERNIHAALDETFEVVSLTFHDSGVKPIPLSREGWTETPMVYAVLQAKNAAVDRIPSIQLDMDFVDQPGQVVLPVISQVQPINARPDDVPPRPCPELALSVTMDERDWSEGLLTVDISATGQGIIADLDECFEYQRDGFETEVVDGTLAIIEFVSDGSSRAPRADRNWQITYRRQPDFEATERFPLPQPIGSAESATLEYKLYRDTDLIDLDAEEAAEGIALSVLGQTHLTRWLLAAGGLLVVILLLWKVLRSRKTEVVAEQRLTAPENVTPFSTVVFLRRVRSEVGDKLSEKDREAITSQIREIETSCFGREEQPAPDLQKVVKQWQKVARHAA</sequence>
<feature type="compositionally biased region" description="Basic and acidic residues" evidence="1">
    <location>
        <begin position="647"/>
        <end position="656"/>
    </location>
</feature>
<feature type="region of interest" description="Disordered" evidence="1">
    <location>
        <begin position="146"/>
        <end position="178"/>
    </location>
</feature>
<keyword evidence="5" id="KW-1185">Reference proteome</keyword>
<keyword evidence="3" id="KW-0732">Signal</keyword>
<name>A0A934RAB3_9BACT</name>
<feature type="transmembrane region" description="Helical" evidence="2">
    <location>
        <begin position="1130"/>
        <end position="1148"/>
    </location>
</feature>
<accession>A0A934RAB3</accession>
<evidence type="ECO:0000256" key="3">
    <source>
        <dbReference type="SAM" id="SignalP"/>
    </source>
</evidence>
<keyword evidence="2" id="KW-0472">Membrane</keyword>
<evidence type="ECO:0000256" key="1">
    <source>
        <dbReference type="SAM" id="MobiDB-lite"/>
    </source>
</evidence>
<reference evidence="4" key="1">
    <citation type="submission" date="2021-01" db="EMBL/GenBank/DDBJ databases">
        <title>Modified the classification status of verrucomicrobia.</title>
        <authorList>
            <person name="Feng X."/>
        </authorList>
    </citation>
    <scope>NUCLEOTIDE SEQUENCE</scope>
    <source>
        <strain evidence="4">KCTC 22201</strain>
    </source>
</reference>
<keyword evidence="2" id="KW-0812">Transmembrane</keyword>
<comment type="caution">
    <text evidence="4">The sequence shown here is derived from an EMBL/GenBank/DDBJ whole genome shotgun (WGS) entry which is preliminary data.</text>
</comment>
<dbReference type="EMBL" id="JAENII010000001">
    <property type="protein sequence ID" value="MBK1825699.1"/>
    <property type="molecule type" value="Genomic_DNA"/>
</dbReference>
<dbReference type="Proteomes" id="UP000658278">
    <property type="component" value="Unassembled WGS sequence"/>
</dbReference>
<evidence type="ECO:0000313" key="5">
    <source>
        <dbReference type="Proteomes" id="UP000658278"/>
    </source>
</evidence>
<feature type="chain" id="PRO_5037941801" evidence="3">
    <location>
        <begin position="23"/>
        <end position="1235"/>
    </location>
</feature>
<dbReference type="AlphaFoldDB" id="A0A934RAB3"/>
<evidence type="ECO:0000313" key="4">
    <source>
        <dbReference type="EMBL" id="MBK1825699.1"/>
    </source>
</evidence>
<dbReference type="RefSeq" id="WP_200275619.1">
    <property type="nucleotide sequence ID" value="NZ_JAENII010000001.1"/>
</dbReference>
<evidence type="ECO:0000256" key="2">
    <source>
        <dbReference type="SAM" id="Phobius"/>
    </source>
</evidence>
<proteinExistence type="predicted"/>
<gene>
    <name evidence="4" type="ORF">JIN81_01600</name>
</gene>
<organism evidence="4 5">
    <name type="scientific">Haloferula rosea</name>
    <dbReference type="NCBI Taxonomy" id="490093"/>
    <lineage>
        <taxon>Bacteria</taxon>
        <taxon>Pseudomonadati</taxon>
        <taxon>Verrucomicrobiota</taxon>
        <taxon>Verrucomicrobiia</taxon>
        <taxon>Verrucomicrobiales</taxon>
        <taxon>Verrucomicrobiaceae</taxon>
        <taxon>Haloferula</taxon>
    </lineage>
</organism>
<protein>
    <submittedName>
        <fullName evidence="4">Uncharacterized protein</fullName>
    </submittedName>
</protein>
<feature type="region of interest" description="Disordered" evidence="1">
    <location>
        <begin position="633"/>
        <end position="656"/>
    </location>
</feature>